<comment type="subcellular location">
    <subcellularLocation>
        <location evidence="1">Membrane</location>
        <topology evidence="1">Multi-pass membrane protein</topology>
    </subcellularLocation>
</comment>
<feature type="transmembrane region" description="Helical" evidence="5">
    <location>
        <begin position="183"/>
        <end position="214"/>
    </location>
</feature>
<feature type="transmembrane region" description="Helical" evidence="5">
    <location>
        <begin position="33"/>
        <end position="49"/>
    </location>
</feature>
<evidence type="ECO:0000313" key="7">
    <source>
        <dbReference type="EMBL" id="EKU91213.1"/>
    </source>
</evidence>
<keyword evidence="4 5" id="KW-0472">Membrane</keyword>
<feature type="domain" description="O-antigen ligase-related" evidence="6">
    <location>
        <begin position="184"/>
        <end position="318"/>
    </location>
</feature>
<evidence type="ECO:0000256" key="5">
    <source>
        <dbReference type="SAM" id="Phobius"/>
    </source>
</evidence>
<accession>K9E3E3</accession>
<evidence type="ECO:0000256" key="3">
    <source>
        <dbReference type="ARBA" id="ARBA00022989"/>
    </source>
</evidence>
<keyword evidence="2 5" id="KW-0812">Transmembrane</keyword>
<dbReference type="PATRIC" id="fig|742727.4.peg.1423"/>
<dbReference type="RefSeq" id="WP_009128971.1">
    <property type="nucleotide sequence ID" value="NZ_JH992940.1"/>
</dbReference>
<dbReference type="InterPro" id="IPR051533">
    <property type="entry name" value="WaaL-like"/>
</dbReference>
<dbReference type="STRING" id="742727.HMPREF9447_01403"/>
<feature type="transmembrane region" description="Helical" evidence="5">
    <location>
        <begin position="301"/>
        <end position="321"/>
    </location>
</feature>
<feature type="transmembrane region" description="Helical" evidence="5">
    <location>
        <begin position="9"/>
        <end position="27"/>
    </location>
</feature>
<keyword evidence="3 5" id="KW-1133">Transmembrane helix</keyword>
<dbReference type="Pfam" id="PF04932">
    <property type="entry name" value="Wzy_C"/>
    <property type="match status" value="1"/>
</dbReference>
<comment type="caution">
    <text evidence="7">The sequence shown here is derived from an EMBL/GenBank/DDBJ whole genome shotgun (WGS) entry which is preliminary data.</text>
</comment>
<dbReference type="AlphaFoldDB" id="K9E3E3"/>
<dbReference type="InterPro" id="IPR007016">
    <property type="entry name" value="O-antigen_ligase-rel_domated"/>
</dbReference>
<dbReference type="PANTHER" id="PTHR37422:SF13">
    <property type="entry name" value="LIPOPOLYSACCHARIDE BIOSYNTHESIS PROTEIN PA4999-RELATED"/>
    <property type="match status" value="1"/>
</dbReference>
<proteinExistence type="predicted"/>
<feature type="transmembrane region" description="Helical" evidence="5">
    <location>
        <begin position="84"/>
        <end position="102"/>
    </location>
</feature>
<evidence type="ECO:0000256" key="4">
    <source>
        <dbReference type="ARBA" id="ARBA00023136"/>
    </source>
</evidence>
<sequence length="382" mass="43996">MTYLKKKNSIPLILLCILSSITVFAPVPDSASFRDVIIVFIPIILYCILQKKCLVKSLYIYILLSFEAILASAFSIYAEFERTVLTYFLFALLTVLFASIKFSRFQLHSFIKYYKFLSILCSSLIILSWFYGVEHGWNRYSIGIIGIERNPNYINAVLLLAIAFILHEFICSPKNKVILVGEIFYLMFACALTGTRAAVLTACIAVVFAFLYRIVKDLKFYYLIVGGMLVLLIGIIVINYVPEEISARFMGEDSFEDKTRMIMWTSNFIPFMDHWFWGMGIGATTIYTSHLGLKVDNMHNVMLQFLYEQGVVGLVLFFLIIKSILKRIDKMDVLLFLLMFITLYIPICFQNGLVGLTFWWPLIILEIFSRTSTKESLSIYET</sequence>
<gene>
    <name evidence="7" type="ORF">HMPREF9447_01403</name>
</gene>
<feature type="transmembrane region" description="Helical" evidence="5">
    <location>
        <begin position="58"/>
        <end position="78"/>
    </location>
</feature>
<feature type="transmembrane region" description="Helical" evidence="5">
    <location>
        <begin position="262"/>
        <end position="281"/>
    </location>
</feature>
<evidence type="ECO:0000256" key="1">
    <source>
        <dbReference type="ARBA" id="ARBA00004141"/>
    </source>
</evidence>
<dbReference type="Proteomes" id="UP000009872">
    <property type="component" value="Unassembled WGS sequence"/>
</dbReference>
<dbReference type="PANTHER" id="PTHR37422">
    <property type="entry name" value="TEICHURONIC ACID BIOSYNTHESIS PROTEIN TUAE"/>
    <property type="match status" value="1"/>
</dbReference>
<dbReference type="GO" id="GO:0016020">
    <property type="term" value="C:membrane"/>
    <property type="evidence" value="ECO:0007669"/>
    <property type="project" value="UniProtKB-SubCell"/>
</dbReference>
<dbReference type="EMBL" id="ADLF01000008">
    <property type="protein sequence ID" value="EKU91213.1"/>
    <property type="molecule type" value="Genomic_DNA"/>
</dbReference>
<dbReference type="HOGENOM" id="CLU_722909_0_0_10"/>
<feature type="transmembrane region" description="Helical" evidence="5">
    <location>
        <begin position="333"/>
        <end position="360"/>
    </location>
</feature>
<evidence type="ECO:0000259" key="6">
    <source>
        <dbReference type="Pfam" id="PF04932"/>
    </source>
</evidence>
<keyword evidence="8" id="KW-1185">Reference proteome</keyword>
<evidence type="ECO:0000313" key="8">
    <source>
        <dbReference type="Proteomes" id="UP000009872"/>
    </source>
</evidence>
<feature type="transmembrane region" description="Helical" evidence="5">
    <location>
        <begin position="114"/>
        <end position="133"/>
    </location>
</feature>
<organism evidence="7 8">
    <name type="scientific">Bacteroides oleiciplenus YIT 12058</name>
    <dbReference type="NCBI Taxonomy" id="742727"/>
    <lineage>
        <taxon>Bacteria</taxon>
        <taxon>Pseudomonadati</taxon>
        <taxon>Bacteroidota</taxon>
        <taxon>Bacteroidia</taxon>
        <taxon>Bacteroidales</taxon>
        <taxon>Bacteroidaceae</taxon>
        <taxon>Bacteroides</taxon>
    </lineage>
</organism>
<name>K9E3E3_9BACE</name>
<reference evidence="7 8" key="1">
    <citation type="submission" date="2012-09" db="EMBL/GenBank/DDBJ databases">
        <title>The Genome Sequence of Bacteroides oleiciplenus YIT 12058.</title>
        <authorList>
            <consortium name="The Broad Institute Genome Sequencing Platform"/>
            <person name="Earl A."/>
            <person name="Ward D."/>
            <person name="Feldgarden M."/>
            <person name="Gevers D."/>
            <person name="Morotomi M."/>
            <person name="Walker B."/>
            <person name="Young S.K."/>
            <person name="Zeng Q."/>
            <person name="Gargeya S."/>
            <person name="Fitzgerald M."/>
            <person name="Haas B."/>
            <person name="Abouelleil A."/>
            <person name="Alvarado L."/>
            <person name="Arachchi H.M."/>
            <person name="Berlin A.M."/>
            <person name="Chapman S.B."/>
            <person name="Goldberg J."/>
            <person name="Griggs A."/>
            <person name="Gujja S."/>
            <person name="Hansen M."/>
            <person name="Howarth C."/>
            <person name="Imamovic A."/>
            <person name="Larimer J."/>
            <person name="McCowen C."/>
            <person name="Montmayeur A."/>
            <person name="Murphy C."/>
            <person name="Neiman D."/>
            <person name="Pearson M."/>
            <person name="Priest M."/>
            <person name="Roberts A."/>
            <person name="Saif S."/>
            <person name="Shea T."/>
            <person name="Sisk P."/>
            <person name="Sykes S."/>
            <person name="Wortman J."/>
            <person name="Nusbaum C."/>
            <person name="Birren B."/>
        </authorList>
    </citation>
    <scope>NUCLEOTIDE SEQUENCE [LARGE SCALE GENOMIC DNA]</scope>
    <source>
        <strain evidence="7 8">YIT 12058</strain>
    </source>
</reference>
<feature type="transmembrane region" description="Helical" evidence="5">
    <location>
        <begin position="220"/>
        <end position="241"/>
    </location>
</feature>
<feature type="transmembrane region" description="Helical" evidence="5">
    <location>
        <begin position="153"/>
        <end position="171"/>
    </location>
</feature>
<protein>
    <recommendedName>
        <fullName evidence="6">O-antigen ligase-related domain-containing protein</fullName>
    </recommendedName>
</protein>
<evidence type="ECO:0000256" key="2">
    <source>
        <dbReference type="ARBA" id="ARBA00022692"/>
    </source>
</evidence>